<dbReference type="EMBL" id="CM000623">
    <property type="protein sequence ID" value="EEC44468.1"/>
    <property type="molecule type" value="Genomic_DNA"/>
</dbReference>
<dbReference type="GO" id="GO:0002100">
    <property type="term" value="P:tRNA wobble adenosine to inosine editing"/>
    <property type="evidence" value="ECO:0007669"/>
    <property type="project" value="InterPro"/>
</dbReference>
<dbReference type="HOGENOM" id="CLU_025810_3_2_1"/>
<reference evidence="2 3" key="1">
    <citation type="journal article" date="2008" name="Nature">
        <title>The Phaeodactylum genome reveals the evolutionary history of diatom genomes.</title>
        <authorList>
            <person name="Bowler C."/>
            <person name="Allen A.E."/>
            <person name="Badger J.H."/>
            <person name="Grimwood J."/>
            <person name="Jabbari K."/>
            <person name="Kuo A."/>
            <person name="Maheswari U."/>
            <person name="Martens C."/>
            <person name="Maumus F."/>
            <person name="Otillar R.P."/>
            <person name="Rayko E."/>
            <person name="Salamov A."/>
            <person name="Vandepoele K."/>
            <person name="Beszteri B."/>
            <person name="Gruber A."/>
            <person name="Heijde M."/>
            <person name="Katinka M."/>
            <person name="Mock T."/>
            <person name="Valentin K."/>
            <person name="Verret F."/>
            <person name="Berges J.A."/>
            <person name="Brownlee C."/>
            <person name="Cadoret J.P."/>
            <person name="Chiovitti A."/>
            <person name="Choi C.J."/>
            <person name="Coesel S."/>
            <person name="De Martino A."/>
            <person name="Detter J.C."/>
            <person name="Durkin C."/>
            <person name="Falciatore A."/>
            <person name="Fournet J."/>
            <person name="Haruta M."/>
            <person name="Huysman M.J."/>
            <person name="Jenkins B.D."/>
            <person name="Jiroutova K."/>
            <person name="Jorgensen R.E."/>
            <person name="Joubert Y."/>
            <person name="Kaplan A."/>
            <person name="Kroger N."/>
            <person name="Kroth P.G."/>
            <person name="La Roche J."/>
            <person name="Lindquist E."/>
            <person name="Lommer M."/>
            <person name="Martin-Jezequel V."/>
            <person name="Lopez P.J."/>
            <person name="Lucas S."/>
            <person name="Mangogna M."/>
            <person name="McGinnis K."/>
            <person name="Medlin L.K."/>
            <person name="Montsant A."/>
            <person name="Oudot-Le Secq M.P."/>
            <person name="Napoli C."/>
            <person name="Obornik M."/>
            <person name="Parker M.S."/>
            <person name="Petit J.L."/>
            <person name="Porcel B.M."/>
            <person name="Poulsen N."/>
            <person name="Robison M."/>
            <person name="Rychlewski L."/>
            <person name="Rynearson T.A."/>
            <person name="Schmutz J."/>
            <person name="Shapiro H."/>
            <person name="Siaut M."/>
            <person name="Stanley M."/>
            <person name="Sussman M.R."/>
            <person name="Taylor A.R."/>
            <person name="Vardi A."/>
            <person name="von Dassow P."/>
            <person name="Vyverman W."/>
            <person name="Willis A."/>
            <person name="Wyrwicz L.S."/>
            <person name="Rokhsar D.S."/>
            <person name="Weissenbach J."/>
            <person name="Armbrust E.V."/>
            <person name="Green B.R."/>
            <person name="Van de Peer Y."/>
            <person name="Grigoriev I.V."/>
        </authorList>
    </citation>
    <scope>NUCLEOTIDE SEQUENCE [LARGE SCALE GENOMIC DNA]</scope>
    <source>
        <strain evidence="2 3">CCAP 1055/1</strain>
    </source>
</reference>
<dbReference type="CDD" id="cd01285">
    <property type="entry name" value="nucleoside_deaminase"/>
    <property type="match status" value="1"/>
</dbReference>
<feature type="non-terminal residue" evidence="2">
    <location>
        <position position="1"/>
    </location>
</feature>
<dbReference type="InParanoid" id="B7G9M3"/>
<dbReference type="SUPFAM" id="SSF53927">
    <property type="entry name" value="Cytidine deaminase-like"/>
    <property type="match status" value="1"/>
</dbReference>
<accession>B7G9M3</accession>
<dbReference type="Gene3D" id="3.40.140.10">
    <property type="entry name" value="Cytidine Deaminase, domain 2"/>
    <property type="match status" value="1"/>
</dbReference>
<dbReference type="KEGG" id="pti:PHATRDRAFT_7195"/>
<gene>
    <name evidence="2" type="ORF">PHATRDRAFT_7195</name>
</gene>
<dbReference type="InterPro" id="IPR002125">
    <property type="entry name" value="CMP_dCMP_dom"/>
</dbReference>
<dbReference type="PROSITE" id="PS51747">
    <property type="entry name" value="CYT_DCMP_DEAMINASES_2"/>
    <property type="match status" value="1"/>
</dbReference>
<dbReference type="GO" id="GO:0052717">
    <property type="term" value="F:tRNA-specific adenosine-34 deaminase activity"/>
    <property type="evidence" value="ECO:0007669"/>
    <property type="project" value="UniProtKB-EC"/>
</dbReference>
<dbReference type="eggNOG" id="KOG1018">
    <property type="taxonomic scope" value="Eukaryota"/>
</dbReference>
<proteinExistence type="predicted"/>
<dbReference type="GO" id="GO:0046872">
    <property type="term" value="F:metal ion binding"/>
    <property type="evidence" value="ECO:0007669"/>
    <property type="project" value="UniProtKB-KW"/>
</dbReference>
<feature type="non-terminal residue" evidence="2">
    <location>
        <position position="160"/>
    </location>
</feature>
<dbReference type="STRING" id="556484.B7G9M3"/>
<dbReference type="InterPro" id="IPR016193">
    <property type="entry name" value="Cytidine_deaminase-like"/>
</dbReference>
<dbReference type="PANTHER" id="PTHR11079">
    <property type="entry name" value="CYTOSINE DEAMINASE FAMILY MEMBER"/>
    <property type="match status" value="1"/>
</dbReference>
<name>B7G9M3_PHATC</name>
<dbReference type="OrthoDB" id="408702at2759"/>
<sequence length="160" mass="17686">IATPINVIHEHFMTMALEQSIVAGKCGEVPIGALVPSVHRLQILGSSHNQVEQKYDASAHAELLAMRQAARRIRNWRLQSCTLYSTLEPCVVCLASCQAFRVSRVVYGASDFRLGAVHSHIALLDMAQHPFHNVTSVIGGVHNTTSAELLRSFFRSRRAK</sequence>
<organism evidence="2 3">
    <name type="scientific">Phaeodactylum tricornutum (strain CCAP 1055/1)</name>
    <dbReference type="NCBI Taxonomy" id="556484"/>
    <lineage>
        <taxon>Eukaryota</taxon>
        <taxon>Sar</taxon>
        <taxon>Stramenopiles</taxon>
        <taxon>Ochrophyta</taxon>
        <taxon>Bacillariophyta</taxon>
        <taxon>Bacillariophyceae</taxon>
        <taxon>Bacillariophycidae</taxon>
        <taxon>Naviculales</taxon>
        <taxon>Phaeodactylaceae</taxon>
        <taxon>Phaeodactylum</taxon>
    </lineage>
</organism>
<dbReference type="RefSeq" id="XP_002183799.1">
    <property type="nucleotide sequence ID" value="XM_002183763.1"/>
</dbReference>
<dbReference type="Proteomes" id="UP000000759">
    <property type="component" value="Chromosome 21"/>
</dbReference>
<feature type="domain" description="CMP/dCMP-type deaminase" evidence="1">
    <location>
        <begin position="7"/>
        <end position="118"/>
    </location>
</feature>
<dbReference type="GeneID" id="7195644"/>
<evidence type="ECO:0000313" key="2">
    <source>
        <dbReference type="EMBL" id="EEC44468.1"/>
    </source>
</evidence>
<reference evidence="3" key="2">
    <citation type="submission" date="2008-08" db="EMBL/GenBank/DDBJ databases">
        <authorList>
            <consortium name="Diatom Consortium"/>
            <person name="Grigoriev I."/>
            <person name="Grimwood J."/>
            <person name="Kuo A."/>
            <person name="Otillar R.P."/>
            <person name="Salamov A."/>
            <person name="Detter J.C."/>
            <person name="Lindquist E."/>
            <person name="Shapiro H."/>
            <person name="Lucas S."/>
            <person name="Glavina del Rio T."/>
            <person name="Pitluck S."/>
            <person name="Rokhsar D."/>
            <person name="Bowler C."/>
        </authorList>
    </citation>
    <scope>GENOME REANNOTATION</scope>
    <source>
        <strain evidence="3">CCAP 1055/1</strain>
    </source>
</reference>
<evidence type="ECO:0000313" key="3">
    <source>
        <dbReference type="Proteomes" id="UP000000759"/>
    </source>
</evidence>
<keyword evidence="3" id="KW-1185">Reference proteome</keyword>
<dbReference type="PANTHER" id="PTHR11079:SF179">
    <property type="entry name" value="TRNA(ADENINE(34)) DEAMINASE, CHLOROPLASTIC"/>
    <property type="match status" value="1"/>
</dbReference>
<dbReference type="Pfam" id="PF00383">
    <property type="entry name" value="dCMP_cyt_deam_1"/>
    <property type="match status" value="1"/>
</dbReference>
<dbReference type="PaxDb" id="2850-Phatr7195"/>
<evidence type="ECO:0000259" key="1">
    <source>
        <dbReference type="PROSITE" id="PS51747"/>
    </source>
</evidence>
<protein>
    <recommendedName>
        <fullName evidence="1">CMP/dCMP-type deaminase domain-containing protein</fullName>
    </recommendedName>
</protein>
<dbReference type="AlphaFoldDB" id="B7G9M3"/>